<proteinExistence type="predicted"/>
<feature type="domain" description="RRM" evidence="3">
    <location>
        <begin position="10"/>
        <end position="83"/>
    </location>
</feature>
<keyword evidence="4" id="KW-1185">Reference proteome</keyword>
<sequence length="151" mass="17790">MRDSRPPEPGTVYVGGLPEDILESDLRRVFGRFGWIQRVWIARRPPGFGFVYFERIDDARLAVFKLHGERIWGVQLTVELSYSRMRPRNLELTPTRRTPDRSPQPRRHRFSRSRSSTPITMLPSHSISKTDKEAHYRKSPYERSRSRSPIV</sequence>
<dbReference type="GO" id="GO:0003723">
    <property type="term" value="F:RNA binding"/>
    <property type="evidence" value="ECO:0007669"/>
    <property type="project" value="UniProtKB-UniRule"/>
</dbReference>
<feature type="region of interest" description="Disordered" evidence="2">
    <location>
        <begin position="87"/>
        <end position="151"/>
    </location>
</feature>
<evidence type="ECO:0000256" key="1">
    <source>
        <dbReference type="PROSITE-ProRule" id="PRU00176"/>
    </source>
</evidence>
<evidence type="ECO:0000313" key="4">
    <source>
        <dbReference type="Proteomes" id="UP000492821"/>
    </source>
</evidence>
<dbReference type="SMART" id="SM00360">
    <property type="entry name" value="RRM"/>
    <property type="match status" value="1"/>
</dbReference>
<dbReference type="WBParaSite" id="Pan_g1397.t1">
    <property type="protein sequence ID" value="Pan_g1397.t1"/>
    <property type="gene ID" value="Pan_g1397"/>
</dbReference>
<organism evidence="4 5">
    <name type="scientific">Panagrellus redivivus</name>
    <name type="common">Microworm</name>
    <dbReference type="NCBI Taxonomy" id="6233"/>
    <lineage>
        <taxon>Eukaryota</taxon>
        <taxon>Metazoa</taxon>
        <taxon>Ecdysozoa</taxon>
        <taxon>Nematoda</taxon>
        <taxon>Chromadorea</taxon>
        <taxon>Rhabditida</taxon>
        <taxon>Tylenchina</taxon>
        <taxon>Panagrolaimomorpha</taxon>
        <taxon>Panagrolaimoidea</taxon>
        <taxon>Panagrolaimidae</taxon>
        <taxon>Panagrellus</taxon>
    </lineage>
</organism>
<reference evidence="4" key="1">
    <citation type="journal article" date="2013" name="Genetics">
        <title>The draft genome and transcriptome of Panagrellus redivivus are shaped by the harsh demands of a free-living lifestyle.</title>
        <authorList>
            <person name="Srinivasan J."/>
            <person name="Dillman A.R."/>
            <person name="Macchietto M.G."/>
            <person name="Heikkinen L."/>
            <person name="Lakso M."/>
            <person name="Fracchia K.M."/>
            <person name="Antoshechkin I."/>
            <person name="Mortazavi A."/>
            <person name="Wong G."/>
            <person name="Sternberg P.W."/>
        </authorList>
    </citation>
    <scope>NUCLEOTIDE SEQUENCE [LARGE SCALE GENOMIC DNA]</scope>
    <source>
        <strain evidence="4">MT8872</strain>
    </source>
</reference>
<dbReference type="PROSITE" id="PS50102">
    <property type="entry name" value="RRM"/>
    <property type="match status" value="1"/>
</dbReference>
<dbReference type="AlphaFoldDB" id="A0A7E4UY49"/>
<accession>A0A7E4UY49</accession>
<feature type="compositionally biased region" description="Basic and acidic residues" evidence="2">
    <location>
        <begin position="128"/>
        <end position="145"/>
    </location>
</feature>
<dbReference type="InterPro" id="IPR000504">
    <property type="entry name" value="RRM_dom"/>
</dbReference>
<dbReference type="SUPFAM" id="SSF54928">
    <property type="entry name" value="RNA-binding domain, RBD"/>
    <property type="match status" value="1"/>
</dbReference>
<evidence type="ECO:0000313" key="5">
    <source>
        <dbReference type="WBParaSite" id="Pan_g1397.t1"/>
    </source>
</evidence>
<dbReference type="InterPro" id="IPR050441">
    <property type="entry name" value="RBM"/>
</dbReference>
<dbReference type="Pfam" id="PF00076">
    <property type="entry name" value="RRM_1"/>
    <property type="match status" value="1"/>
</dbReference>
<protein>
    <submittedName>
        <fullName evidence="5">RRM domain-containing protein</fullName>
    </submittedName>
</protein>
<dbReference type="Gene3D" id="3.30.70.330">
    <property type="match status" value="1"/>
</dbReference>
<dbReference type="InterPro" id="IPR012677">
    <property type="entry name" value="Nucleotide-bd_a/b_plait_sf"/>
</dbReference>
<reference evidence="5" key="2">
    <citation type="submission" date="2020-10" db="UniProtKB">
        <authorList>
            <consortium name="WormBaseParasite"/>
        </authorList>
    </citation>
    <scope>IDENTIFICATION</scope>
</reference>
<dbReference type="Proteomes" id="UP000492821">
    <property type="component" value="Unassembled WGS sequence"/>
</dbReference>
<dbReference type="InterPro" id="IPR035979">
    <property type="entry name" value="RBD_domain_sf"/>
</dbReference>
<evidence type="ECO:0000259" key="3">
    <source>
        <dbReference type="PROSITE" id="PS50102"/>
    </source>
</evidence>
<dbReference type="PANTHER" id="PTHR48034">
    <property type="entry name" value="TRANSFORMER-2 SEX-DETERMINING PROTEIN-RELATED"/>
    <property type="match status" value="1"/>
</dbReference>
<evidence type="ECO:0000256" key="2">
    <source>
        <dbReference type="SAM" id="MobiDB-lite"/>
    </source>
</evidence>
<name>A0A7E4UY49_PANRE</name>
<keyword evidence="1" id="KW-0694">RNA-binding</keyword>